<proteinExistence type="predicted"/>
<organism evidence="1">
    <name type="scientific">viral metagenome</name>
    <dbReference type="NCBI Taxonomy" id="1070528"/>
    <lineage>
        <taxon>unclassified sequences</taxon>
        <taxon>metagenomes</taxon>
        <taxon>organismal metagenomes</taxon>
    </lineage>
</organism>
<evidence type="ECO:0000313" key="1">
    <source>
        <dbReference type="EMBL" id="QHT18935.1"/>
    </source>
</evidence>
<reference evidence="1" key="1">
    <citation type="journal article" date="2020" name="Nature">
        <title>Giant virus diversity and host interactions through global metagenomics.</title>
        <authorList>
            <person name="Schulz F."/>
            <person name="Roux S."/>
            <person name="Paez-Espino D."/>
            <person name="Jungbluth S."/>
            <person name="Walsh D.A."/>
            <person name="Denef V.J."/>
            <person name="McMahon K.D."/>
            <person name="Konstantinidis K.T."/>
            <person name="Eloe-Fadrosh E.A."/>
            <person name="Kyrpides N.C."/>
            <person name="Woyke T."/>
        </authorList>
    </citation>
    <scope>NUCLEOTIDE SEQUENCE</scope>
    <source>
        <strain evidence="1">GVMAG-M-3300023174-49</strain>
    </source>
</reference>
<sequence>MPTEKYFRSIIVLNYTKIIKEYFHMMNNSNTIKSLNNPIPTMVVGINAVNKVFEYILLKSKNSNHAYFYSQKCCCYYLEYIEQIYNNDLSNTLNIMDAIMFVYKKTIFDAFDGDNFEQSNEPSNTMSNIISLSNRDIVLNEGEIASLLQKCNNIIKILFFWDNNNITTENRMKICNEYLERYFKRIDTTNDIYIYLELIQQKSNMDFLKYFDLLHEFIYKLENSRKYKTICDDMRDECLLKFYIEEDTFHEKINQGQMKELVNWLLV</sequence>
<accession>A0A6C0DUM7</accession>
<dbReference type="AlphaFoldDB" id="A0A6C0DUM7"/>
<protein>
    <submittedName>
        <fullName evidence="1">Uncharacterized protein</fullName>
    </submittedName>
</protein>
<name>A0A6C0DUM7_9ZZZZ</name>
<dbReference type="EMBL" id="MN739660">
    <property type="protein sequence ID" value="QHT18935.1"/>
    <property type="molecule type" value="Genomic_DNA"/>
</dbReference>